<keyword evidence="3" id="KW-1185">Reference proteome</keyword>
<evidence type="ECO:0000313" key="3">
    <source>
        <dbReference type="Proteomes" id="UP001176941"/>
    </source>
</evidence>
<accession>A0ABN8Z9G3</accession>
<dbReference type="Proteomes" id="UP001176941">
    <property type="component" value="Chromosome 29"/>
</dbReference>
<feature type="region of interest" description="Disordered" evidence="1">
    <location>
        <begin position="1"/>
        <end position="37"/>
    </location>
</feature>
<protein>
    <submittedName>
        <fullName evidence="2">Uncharacterized protein</fullName>
    </submittedName>
</protein>
<proteinExistence type="predicted"/>
<evidence type="ECO:0000313" key="2">
    <source>
        <dbReference type="EMBL" id="CAI9169248.1"/>
    </source>
</evidence>
<reference evidence="2" key="1">
    <citation type="submission" date="2023-04" db="EMBL/GenBank/DDBJ databases">
        <authorList>
            <consortium name="ELIXIR-Norway"/>
        </authorList>
    </citation>
    <scope>NUCLEOTIDE SEQUENCE [LARGE SCALE GENOMIC DNA]</scope>
</reference>
<organism evidence="2 3">
    <name type="scientific">Rangifer tarandus platyrhynchus</name>
    <name type="common">Svalbard reindeer</name>
    <dbReference type="NCBI Taxonomy" id="3082113"/>
    <lineage>
        <taxon>Eukaryota</taxon>
        <taxon>Metazoa</taxon>
        <taxon>Chordata</taxon>
        <taxon>Craniata</taxon>
        <taxon>Vertebrata</taxon>
        <taxon>Euteleostomi</taxon>
        <taxon>Mammalia</taxon>
        <taxon>Eutheria</taxon>
        <taxon>Laurasiatheria</taxon>
        <taxon>Artiodactyla</taxon>
        <taxon>Ruminantia</taxon>
        <taxon>Pecora</taxon>
        <taxon>Cervidae</taxon>
        <taxon>Odocoileinae</taxon>
        <taxon>Rangifer</taxon>
    </lineage>
</organism>
<gene>
    <name evidence="2" type="ORF">MRATA1EN1_LOCUS18210</name>
</gene>
<dbReference type="EMBL" id="OX459965">
    <property type="protein sequence ID" value="CAI9169248.1"/>
    <property type="molecule type" value="Genomic_DNA"/>
</dbReference>
<name>A0ABN8Z9G3_RANTA</name>
<sequence length="80" mass="8457">MGRGVRSTAGGRSRERGEANPLLQPGRPFHPGVPALRRPLAPCSRVRRCPRGAGAGRAHLAAEIPRYPSRGHCAAGRQVG</sequence>
<evidence type="ECO:0000256" key="1">
    <source>
        <dbReference type="SAM" id="MobiDB-lite"/>
    </source>
</evidence>